<accession>A0A4U6U1G9</accession>
<feature type="chain" id="PRO_5036359747" description="Secreted protein" evidence="1">
    <location>
        <begin position="22"/>
        <end position="95"/>
    </location>
</feature>
<keyword evidence="3" id="KW-1185">Reference proteome</keyword>
<dbReference type="EMBL" id="CM016557">
    <property type="protein sequence ID" value="TKW08634.1"/>
    <property type="molecule type" value="Genomic_DNA"/>
</dbReference>
<dbReference type="Gramene" id="TKW08633">
    <property type="protein sequence ID" value="TKW08633"/>
    <property type="gene ID" value="SEVIR_6G036750v2"/>
</dbReference>
<gene>
    <name evidence="2" type="ORF">SEVIR_6G036750v2</name>
</gene>
<proteinExistence type="predicted"/>
<dbReference type="EMBL" id="CM016557">
    <property type="protein sequence ID" value="TKW08632.1"/>
    <property type="molecule type" value="Genomic_DNA"/>
</dbReference>
<dbReference type="Gramene" id="TKW08634">
    <property type="protein sequence ID" value="TKW08634"/>
    <property type="gene ID" value="SEVIR_6G036750v2"/>
</dbReference>
<dbReference type="EMBL" id="CM016557">
    <property type="protein sequence ID" value="TKW08635.1"/>
    <property type="molecule type" value="Genomic_DNA"/>
</dbReference>
<evidence type="ECO:0000256" key="1">
    <source>
        <dbReference type="SAM" id="SignalP"/>
    </source>
</evidence>
<dbReference type="Gramene" id="TKW08632">
    <property type="protein sequence ID" value="TKW08632"/>
    <property type="gene ID" value="SEVIR_6G036750v2"/>
</dbReference>
<name>A0A4U6U1G9_SETVI</name>
<organism evidence="2 3">
    <name type="scientific">Setaria viridis</name>
    <name type="common">Green bristlegrass</name>
    <name type="synonym">Setaria italica subsp. viridis</name>
    <dbReference type="NCBI Taxonomy" id="4556"/>
    <lineage>
        <taxon>Eukaryota</taxon>
        <taxon>Viridiplantae</taxon>
        <taxon>Streptophyta</taxon>
        <taxon>Embryophyta</taxon>
        <taxon>Tracheophyta</taxon>
        <taxon>Spermatophyta</taxon>
        <taxon>Magnoliopsida</taxon>
        <taxon>Liliopsida</taxon>
        <taxon>Poales</taxon>
        <taxon>Poaceae</taxon>
        <taxon>PACMAD clade</taxon>
        <taxon>Panicoideae</taxon>
        <taxon>Panicodae</taxon>
        <taxon>Paniceae</taxon>
        <taxon>Cenchrinae</taxon>
        <taxon>Setaria</taxon>
    </lineage>
</organism>
<dbReference type="Gramene" id="TKW08635">
    <property type="protein sequence ID" value="TKW08635"/>
    <property type="gene ID" value="SEVIR_6G036750v2"/>
</dbReference>
<evidence type="ECO:0008006" key="4">
    <source>
        <dbReference type="Google" id="ProtNLM"/>
    </source>
</evidence>
<sequence length="95" mass="10450">MTSCNILLALVARVVLPWTRGLGIVHWRTISMANLVLLHSMPPQVCRNKLMPHTSPVSDALHLRVVTLSCNRDDFICIIWISGFSLSVPGDSASV</sequence>
<feature type="signal peptide" evidence="1">
    <location>
        <begin position="1"/>
        <end position="21"/>
    </location>
</feature>
<evidence type="ECO:0000313" key="2">
    <source>
        <dbReference type="EMBL" id="TKW08632.1"/>
    </source>
</evidence>
<protein>
    <recommendedName>
        <fullName evidence="4">Secreted protein</fullName>
    </recommendedName>
</protein>
<dbReference type="EMBL" id="CM016557">
    <property type="protein sequence ID" value="TKW08633.1"/>
    <property type="molecule type" value="Genomic_DNA"/>
</dbReference>
<reference evidence="2 3" key="1">
    <citation type="submission" date="2019-03" db="EMBL/GenBank/DDBJ databases">
        <title>WGS assembly of Setaria viridis.</title>
        <authorList>
            <person name="Huang P."/>
            <person name="Jenkins J."/>
            <person name="Grimwood J."/>
            <person name="Barry K."/>
            <person name="Healey A."/>
            <person name="Mamidi S."/>
            <person name="Sreedasyam A."/>
            <person name="Shu S."/>
            <person name="Feldman M."/>
            <person name="Wu J."/>
            <person name="Yu Y."/>
            <person name="Chen C."/>
            <person name="Johnson J."/>
            <person name="Rokhsar D."/>
            <person name="Baxter I."/>
            <person name="Schmutz J."/>
            <person name="Brutnell T."/>
            <person name="Kellogg E."/>
        </authorList>
    </citation>
    <scope>NUCLEOTIDE SEQUENCE [LARGE SCALE GENOMIC DNA]</scope>
    <source>
        <strain evidence="3">cv. A10</strain>
    </source>
</reference>
<keyword evidence="1" id="KW-0732">Signal</keyword>
<dbReference type="AlphaFoldDB" id="A0A4U6U1G9"/>
<evidence type="ECO:0000313" key="3">
    <source>
        <dbReference type="Proteomes" id="UP000298652"/>
    </source>
</evidence>
<dbReference type="Proteomes" id="UP000298652">
    <property type="component" value="Chromosome 6"/>
</dbReference>